<sequence>MTRKHPLPPRFASASFTVADAKAAQLSPSRLRASDLSRPSRGVRVPRGARQSLAQRAAPYLRLSPSAVLSHGTALRLLGLPLPRVIGDDQRLHLATPGGRAQIRRRGVAGHRATLDGGDIQQCEGLAVTSHSRTFLDIAATDGVLPDELVVLGDALVNEHRRYAHAREPKISLEELKAYVEAARGRRGAAKARAALALVRVGADSPMETRLRLAVQRAGLPDPEVDYPVIDELGQPVFVELAFPEYRLAVQYDGGHHLTPEQQRFDALRAQRLAGAGWRQVIITKLDMGRGAEIAVVRIAEALRRLGWEDLR</sequence>
<dbReference type="AlphaFoldDB" id="A0A0B2AG68"/>
<dbReference type="STRING" id="1338436.LK10_11990"/>
<evidence type="ECO:0008006" key="4">
    <source>
        <dbReference type="Google" id="ProtNLM"/>
    </source>
</evidence>
<feature type="region of interest" description="Disordered" evidence="1">
    <location>
        <begin position="28"/>
        <end position="49"/>
    </location>
</feature>
<evidence type="ECO:0000313" key="2">
    <source>
        <dbReference type="EMBL" id="KHL02549.1"/>
    </source>
</evidence>
<evidence type="ECO:0000256" key="1">
    <source>
        <dbReference type="SAM" id="MobiDB-lite"/>
    </source>
</evidence>
<proteinExistence type="predicted"/>
<dbReference type="InterPro" id="IPR011335">
    <property type="entry name" value="Restrct_endonuc-II-like"/>
</dbReference>
<dbReference type="SUPFAM" id="SSF52980">
    <property type="entry name" value="Restriction endonuclease-like"/>
    <property type="match status" value="1"/>
</dbReference>
<dbReference type="EMBL" id="JTDL01000120">
    <property type="protein sequence ID" value="KHL02549.1"/>
    <property type="molecule type" value="Genomic_DNA"/>
</dbReference>
<comment type="caution">
    <text evidence="2">The sequence shown here is derived from an EMBL/GenBank/DDBJ whole genome shotgun (WGS) entry which is preliminary data.</text>
</comment>
<keyword evidence="3" id="KW-1185">Reference proteome</keyword>
<organism evidence="2 3">
    <name type="scientific">Sinomonas humi</name>
    <dbReference type="NCBI Taxonomy" id="1338436"/>
    <lineage>
        <taxon>Bacteria</taxon>
        <taxon>Bacillati</taxon>
        <taxon>Actinomycetota</taxon>
        <taxon>Actinomycetes</taxon>
        <taxon>Micrococcales</taxon>
        <taxon>Micrococcaceae</taxon>
        <taxon>Sinomonas</taxon>
    </lineage>
</organism>
<evidence type="ECO:0000313" key="3">
    <source>
        <dbReference type="Proteomes" id="UP000030982"/>
    </source>
</evidence>
<accession>A0A0B2AG68</accession>
<reference evidence="2 3" key="1">
    <citation type="submission" date="2014-09" db="EMBL/GenBank/DDBJ databases">
        <title>Genome sequence of Sinomonas sp. MUSC 117.</title>
        <authorList>
            <person name="Lee L.-H."/>
        </authorList>
    </citation>
    <scope>NUCLEOTIDE SEQUENCE [LARGE SCALE GENOMIC DNA]</scope>
    <source>
        <strain evidence="2 3">MUSC 117</strain>
    </source>
</reference>
<protein>
    <recommendedName>
        <fullName evidence="4">DUF559 domain-containing protein</fullName>
    </recommendedName>
</protein>
<name>A0A0B2AG68_9MICC</name>
<gene>
    <name evidence="2" type="ORF">LK10_11990</name>
</gene>
<dbReference type="Proteomes" id="UP000030982">
    <property type="component" value="Unassembled WGS sequence"/>
</dbReference>